<dbReference type="Proteomes" id="UP001156706">
    <property type="component" value="Unassembled WGS sequence"/>
</dbReference>
<gene>
    <name evidence="1" type="ORF">GCM10007907_17730</name>
</gene>
<dbReference type="EMBL" id="BSOG01000002">
    <property type="protein sequence ID" value="GLR12983.1"/>
    <property type="molecule type" value="Genomic_DNA"/>
</dbReference>
<dbReference type="RefSeq" id="WP_284196102.1">
    <property type="nucleotide sequence ID" value="NZ_BSOG01000002.1"/>
</dbReference>
<organism evidence="1 2">
    <name type="scientific">Chitinimonas prasina</name>
    <dbReference type="NCBI Taxonomy" id="1434937"/>
    <lineage>
        <taxon>Bacteria</taxon>
        <taxon>Pseudomonadati</taxon>
        <taxon>Pseudomonadota</taxon>
        <taxon>Betaproteobacteria</taxon>
        <taxon>Neisseriales</taxon>
        <taxon>Chitinibacteraceae</taxon>
        <taxon>Chitinimonas</taxon>
    </lineage>
</organism>
<comment type="caution">
    <text evidence="1">The sequence shown here is derived from an EMBL/GenBank/DDBJ whole genome shotgun (WGS) entry which is preliminary data.</text>
</comment>
<evidence type="ECO:0000313" key="2">
    <source>
        <dbReference type="Proteomes" id="UP001156706"/>
    </source>
</evidence>
<reference evidence="2" key="1">
    <citation type="journal article" date="2019" name="Int. J. Syst. Evol. Microbiol.">
        <title>The Global Catalogue of Microorganisms (GCM) 10K type strain sequencing project: providing services to taxonomists for standard genome sequencing and annotation.</title>
        <authorList>
            <consortium name="The Broad Institute Genomics Platform"/>
            <consortium name="The Broad Institute Genome Sequencing Center for Infectious Disease"/>
            <person name="Wu L."/>
            <person name="Ma J."/>
        </authorList>
    </citation>
    <scope>NUCLEOTIDE SEQUENCE [LARGE SCALE GENOMIC DNA]</scope>
    <source>
        <strain evidence="2">NBRC 110044</strain>
    </source>
</reference>
<proteinExistence type="predicted"/>
<sequence length="119" mass="13019">MDGLLNVNGRDIASAIDGVTGQSTAIAKPIRNGDLKVGILGDDLFERALGAKSNELAIATGNKLYLRRSSSSILTDTVHEGTNGLDYLNGYGLDMSKRRWQWEKNVRSIMNDSIKSHLR</sequence>
<name>A0ABQ5YH21_9NEIS</name>
<evidence type="ECO:0000313" key="1">
    <source>
        <dbReference type="EMBL" id="GLR12983.1"/>
    </source>
</evidence>
<accession>A0ABQ5YH21</accession>
<keyword evidence="2" id="KW-1185">Reference proteome</keyword>
<protein>
    <submittedName>
        <fullName evidence="1">Uncharacterized protein</fullName>
    </submittedName>
</protein>